<reference evidence="1" key="1">
    <citation type="submission" date="2022-09" db="EMBL/GenBank/DDBJ databases">
        <title>Interaction between co-microsymbionts with complementary sets of symbiotic genes in legume-rhizobium systems.</title>
        <authorList>
            <person name="Safronova V."/>
            <person name="Sazanova A."/>
            <person name="Afonin A."/>
            <person name="Chirak E."/>
        </authorList>
    </citation>
    <scope>NUCLEOTIDE SEQUENCE</scope>
    <source>
        <strain evidence="1">A18/3m</strain>
    </source>
</reference>
<dbReference type="Proteomes" id="UP001061991">
    <property type="component" value="Chromosome"/>
</dbReference>
<gene>
    <name evidence="1" type="ORF">N8E88_14260</name>
</gene>
<name>A0ACD4D620_9HYPH</name>
<accession>A0ACD4D620</accession>
<sequence length="111" mass="12555">MSLEEFVELALSFPETTQASHFNTTDFRVNGKIFATLRPEKLRGVLLLTREDQSLLRETSKDMFEPVPGRWGEKGSTYVVLDRADPEAVRHAMAIAWKRAAPKSVSARHVL</sequence>
<proteinExistence type="predicted"/>
<organism evidence="1 2">
    <name type="scientific">Phyllobacterium zundukense</name>
    <dbReference type="NCBI Taxonomy" id="1867719"/>
    <lineage>
        <taxon>Bacteria</taxon>
        <taxon>Pseudomonadati</taxon>
        <taxon>Pseudomonadota</taxon>
        <taxon>Alphaproteobacteria</taxon>
        <taxon>Hyphomicrobiales</taxon>
        <taxon>Phyllobacteriaceae</taxon>
        <taxon>Phyllobacterium</taxon>
    </lineage>
</organism>
<protein>
    <submittedName>
        <fullName evidence="1">MmcQ/YjbR family DNA-binding protein</fullName>
    </submittedName>
</protein>
<dbReference type="EMBL" id="CP104973">
    <property type="protein sequence ID" value="UXN61246.1"/>
    <property type="molecule type" value="Genomic_DNA"/>
</dbReference>
<evidence type="ECO:0000313" key="2">
    <source>
        <dbReference type="Proteomes" id="UP001061991"/>
    </source>
</evidence>
<keyword evidence="2" id="KW-1185">Reference proteome</keyword>
<keyword evidence="1" id="KW-0238">DNA-binding</keyword>
<evidence type="ECO:0000313" key="1">
    <source>
        <dbReference type="EMBL" id="UXN61246.1"/>
    </source>
</evidence>